<evidence type="ECO:0000313" key="3">
    <source>
        <dbReference type="Proteomes" id="UP000007800"/>
    </source>
</evidence>
<accession>C5KU86</accession>
<keyword evidence="3" id="KW-1185">Reference proteome</keyword>
<dbReference type="Proteomes" id="UP000007800">
    <property type="component" value="Unassembled WGS sequence"/>
</dbReference>
<proteinExistence type="predicted"/>
<feature type="compositionally biased region" description="Basic and acidic residues" evidence="1">
    <location>
        <begin position="47"/>
        <end position="60"/>
    </location>
</feature>
<evidence type="ECO:0000256" key="1">
    <source>
        <dbReference type="SAM" id="MobiDB-lite"/>
    </source>
</evidence>
<sequence>MERQSMEVIEYVDTSLREIKLMIEELSTRLSSRSSPLSSGQSLVSKRSADRARMERDSENRPVPPMEASVRSGEEIEAEREPREEESTGELPDDMFRPVSTLDLGADTGGVPWISPARTRTIGRMSSASKSDRSTVAGYVVWQALGDQ</sequence>
<protein>
    <submittedName>
        <fullName evidence="2">Uncharacterized protein</fullName>
    </submittedName>
</protein>
<dbReference type="GeneID" id="9061116"/>
<organism evidence="3">
    <name type="scientific">Perkinsus marinus (strain ATCC 50983 / TXsc)</name>
    <dbReference type="NCBI Taxonomy" id="423536"/>
    <lineage>
        <taxon>Eukaryota</taxon>
        <taxon>Sar</taxon>
        <taxon>Alveolata</taxon>
        <taxon>Perkinsozoa</taxon>
        <taxon>Perkinsea</taxon>
        <taxon>Perkinsida</taxon>
        <taxon>Perkinsidae</taxon>
        <taxon>Perkinsus</taxon>
    </lineage>
</organism>
<dbReference type="RefSeq" id="XP_002780333.1">
    <property type="nucleotide sequence ID" value="XM_002780287.1"/>
</dbReference>
<dbReference type="InParanoid" id="C5KU86"/>
<dbReference type="OrthoDB" id="10444159at2759"/>
<feature type="region of interest" description="Disordered" evidence="1">
    <location>
        <begin position="27"/>
        <end position="116"/>
    </location>
</feature>
<dbReference type="EMBL" id="GG676180">
    <property type="protein sequence ID" value="EER12128.1"/>
    <property type="molecule type" value="Genomic_DNA"/>
</dbReference>
<feature type="compositionally biased region" description="Low complexity" evidence="1">
    <location>
        <begin position="28"/>
        <end position="45"/>
    </location>
</feature>
<reference evidence="2 3" key="1">
    <citation type="submission" date="2008-07" db="EMBL/GenBank/DDBJ databases">
        <authorList>
            <person name="El-Sayed N."/>
            <person name="Caler E."/>
            <person name="Inman J."/>
            <person name="Amedeo P."/>
            <person name="Hass B."/>
            <person name="Wortman J."/>
        </authorList>
    </citation>
    <scope>NUCLEOTIDE SEQUENCE [LARGE SCALE GENOMIC DNA]</scope>
    <source>
        <strain evidence="3">ATCC 50983 / TXsc</strain>
    </source>
</reference>
<evidence type="ECO:0000313" key="2">
    <source>
        <dbReference type="EMBL" id="EER12128.1"/>
    </source>
</evidence>
<gene>
    <name evidence="2" type="ORF">Pmar_PMAR019235</name>
</gene>
<dbReference type="AlphaFoldDB" id="C5KU86"/>
<name>C5KU86_PERM5</name>